<name>A0A1I1YH90_9ACTN</name>
<keyword evidence="3" id="KW-1185">Reference proteome</keyword>
<dbReference type="AlphaFoldDB" id="A0A1I1YH90"/>
<organism evidence="2 3">
    <name type="scientific">Actinacidiphila alni</name>
    <dbReference type="NCBI Taxonomy" id="380248"/>
    <lineage>
        <taxon>Bacteria</taxon>
        <taxon>Bacillati</taxon>
        <taxon>Actinomycetota</taxon>
        <taxon>Actinomycetes</taxon>
        <taxon>Kitasatosporales</taxon>
        <taxon>Streptomycetaceae</taxon>
        <taxon>Actinacidiphila</taxon>
    </lineage>
</organism>
<protein>
    <submittedName>
        <fullName evidence="2">Uncharacterized protein</fullName>
    </submittedName>
</protein>
<dbReference type="STRING" id="380248.SAMN05216251_10232"/>
<dbReference type="RefSeq" id="WP_093711781.1">
    <property type="nucleotide sequence ID" value="NZ_FONG01000002.1"/>
</dbReference>
<dbReference type="OrthoDB" id="4332270at2"/>
<sequence>MIDFELVVPDGWVQIPTAPGTATLRRKVVDEVIRHHVPDSLPRDSAGPWRRMLHKELTAATEEAARQNARSVLLPLQEFSGVRLPGSMLVTVIEGDDEAEDAERLLASILADAGDDGSYLEIGGAPAVRVASVVSSGRIERKAPSWRVSYYVSNPDAPGTWGLLTFTVLTDGDVDAEPVQAVMLLFDMIVTTLRWSNRVDVPTEEEVLAQLAEQEPLQTAAAAGPGSGPDAKNS</sequence>
<evidence type="ECO:0000256" key="1">
    <source>
        <dbReference type="SAM" id="MobiDB-lite"/>
    </source>
</evidence>
<dbReference type="EMBL" id="FONG01000002">
    <property type="protein sequence ID" value="SFE18916.1"/>
    <property type="molecule type" value="Genomic_DNA"/>
</dbReference>
<reference evidence="2 3" key="1">
    <citation type="submission" date="2016-10" db="EMBL/GenBank/DDBJ databases">
        <authorList>
            <person name="de Groot N.N."/>
        </authorList>
    </citation>
    <scope>NUCLEOTIDE SEQUENCE [LARGE SCALE GENOMIC DNA]</scope>
    <source>
        <strain evidence="2 3">CGMCC 4.3510</strain>
    </source>
</reference>
<proteinExistence type="predicted"/>
<dbReference type="Proteomes" id="UP000199323">
    <property type="component" value="Unassembled WGS sequence"/>
</dbReference>
<accession>A0A1I1YH90</accession>
<evidence type="ECO:0000313" key="3">
    <source>
        <dbReference type="Proteomes" id="UP000199323"/>
    </source>
</evidence>
<evidence type="ECO:0000313" key="2">
    <source>
        <dbReference type="EMBL" id="SFE18916.1"/>
    </source>
</evidence>
<gene>
    <name evidence="2" type="ORF">SAMN05216251_10232</name>
</gene>
<feature type="region of interest" description="Disordered" evidence="1">
    <location>
        <begin position="214"/>
        <end position="234"/>
    </location>
</feature>